<gene>
    <name evidence="3" type="ORF">PBT88_04230</name>
</gene>
<dbReference type="RefSeq" id="WP_270077984.1">
    <property type="nucleotide sequence ID" value="NZ_CP115174.1"/>
</dbReference>
<keyword evidence="4" id="KW-1185">Reference proteome</keyword>
<proteinExistence type="predicted"/>
<feature type="transmembrane region" description="Helical" evidence="1">
    <location>
        <begin position="218"/>
        <end position="237"/>
    </location>
</feature>
<feature type="transmembrane region" description="Helical" evidence="1">
    <location>
        <begin position="37"/>
        <end position="58"/>
    </location>
</feature>
<dbReference type="EMBL" id="CP115174">
    <property type="protein sequence ID" value="WBO23352.1"/>
    <property type="molecule type" value="Genomic_DNA"/>
</dbReference>
<name>A0ABY7NP97_9SPHN</name>
<keyword evidence="3" id="KW-0012">Acyltransferase</keyword>
<feature type="transmembrane region" description="Helical" evidence="1">
    <location>
        <begin position="163"/>
        <end position="184"/>
    </location>
</feature>
<dbReference type="Proteomes" id="UP001210865">
    <property type="component" value="Chromosome"/>
</dbReference>
<keyword evidence="1" id="KW-1133">Transmembrane helix</keyword>
<feature type="transmembrane region" description="Helical" evidence="1">
    <location>
        <begin position="7"/>
        <end position="25"/>
    </location>
</feature>
<feature type="transmembrane region" description="Helical" evidence="1">
    <location>
        <begin position="79"/>
        <end position="96"/>
    </location>
</feature>
<keyword evidence="1" id="KW-0812">Transmembrane</keyword>
<evidence type="ECO:0000313" key="3">
    <source>
        <dbReference type="EMBL" id="WBO23352.1"/>
    </source>
</evidence>
<sequence length="360" mass="40185">MRAEKRVFLTLDGLRGVAAIMIVLFHSRAIVGHFYPASAYLSVDLFFALSGCVLEASYRERLAAGLSTREFMTIRFIRLWPMFALSLPIGLAFAVMRMNAGFGHDSGFALTMAMVSGLLLLPTPLITAKTFVMPLNAAGWSLVLELAINALYARCWRWLSNRLLWGVVAVAGIVLAAMSIYHGGVDMGSMWGTVAGGLVRVTYSFTLGVLIFRTYDGWVWRGWAGLLPPLALIPILATWRGGLWFDLLSSLALLPLLVWAGLRLEPGRALGRLFRWGGLISYALYAMHGPVIRFVHLELLRHLRGRHDLFWIGGLAAIAALILLSAALDRWYDAPLRRRLSQWLLYRRDRRIRESAMTAP</sequence>
<feature type="transmembrane region" description="Helical" evidence="1">
    <location>
        <begin position="309"/>
        <end position="328"/>
    </location>
</feature>
<dbReference type="InterPro" id="IPR050879">
    <property type="entry name" value="Acyltransferase_3"/>
</dbReference>
<feature type="transmembrane region" description="Helical" evidence="1">
    <location>
        <begin position="108"/>
        <end position="126"/>
    </location>
</feature>
<evidence type="ECO:0000259" key="2">
    <source>
        <dbReference type="Pfam" id="PF01757"/>
    </source>
</evidence>
<keyword evidence="3" id="KW-0808">Transferase</keyword>
<feature type="domain" description="Acyltransferase 3" evidence="2">
    <location>
        <begin position="11"/>
        <end position="327"/>
    </location>
</feature>
<accession>A0ABY7NP97</accession>
<protein>
    <submittedName>
        <fullName evidence="3">Acyltransferase</fullName>
    </submittedName>
</protein>
<feature type="transmembrane region" description="Helical" evidence="1">
    <location>
        <begin position="243"/>
        <end position="262"/>
    </location>
</feature>
<dbReference type="InterPro" id="IPR002656">
    <property type="entry name" value="Acyl_transf_3_dom"/>
</dbReference>
<dbReference type="Pfam" id="PF01757">
    <property type="entry name" value="Acyl_transf_3"/>
    <property type="match status" value="1"/>
</dbReference>
<organism evidence="3 4">
    <name type="scientific">Sphingomonas abietis</name>
    <dbReference type="NCBI Taxonomy" id="3012344"/>
    <lineage>
        <taxon>Bacteria</taxon>
        <taxon>Pseudomonadati</taxon>
        <taxon>Pseudomonadota</taxon>
        <taxon>Alphaproteobacteria</taxon>
        <taxon>Sphingomonadales</taxon>
        <taxon>Sphingomonadaceae</taxon>
        <taxon>Sphingomonas</taxon>
    </lineage>
</organism>
<evidence type="ECO:0000256" key="1">
    <source>
        <dbReference type="SAM" id="Phobius"/>
    </source>
</evidence>
<reference evidence="3 4" key="1">
    <citation type="submission" date="2022-12" db="EMBL/GenBank/DDBJ databases">
        <title>Sphingomonas abieness sp. nov., an endophytic bacterium isolated from Abies koreana.</title>
        <authorList>
            <person name="Jiang L."/>
            <person name="Lee J."/>
        </authorList>
    </citation>
    <scope>NUCLEOTIDE SEQUENCE [LARGE SCALE GENOMIC DNA]</scope>
    <source>
        <strain evidence="4">PAMB 00755</strain>
    </source>
</reference>
<dbReference type="PANTHER" id="PTHR23028">
    <property type="entry name" value="ACETYLTRANSFERASE"/>
    <property type="match status" value="1"/>
</dbReference>
<evidence type="ECO:0000313" key="4">
    <source>
        <dbReference type="Proteomes" id="UP001210865"/>
    </source>
</evidence>
<dbReference type="GO" id="GO:0016746">
    <property type="term" value="F:acyltransferase activity"/>
    <property type="evidence" value="ECO:0007669"/>
    <property type="project" value="UniProtKB-KW"/>
</dbReference>
<dbReference type="PANTHER" id="PTHR23028:SF134">
    <property type="entry name" value="PUTATIVE (AFU_ORTHOLOGUE AFUA_4G08520)-RELATED"/>
    <property type="match status" value="1"/>
</dbReference>
<feature type="transmembrane region" description="Helical" evidence="1">
    <location>
        <begin position="190"/>
        <end position="211"/>
    </location>
</feature>
<feature type="transmembrane region" description="Helical" evidence="1">
    <location>
        <begin position="274"/>
        <end position="297"/>
    </location>
</feature>
<keyword evidence="1" id="KW-0472">Membrane</keyword>